<evidence type="ECO:0000256" key="1">
    <source>
        <dbReference type="ARBA" id="ARBA00023125"/>
    </source>
</evidence>
<evidence type="ECO:0000313" key="5">
    <source>
        <dbReference type="Proteomes" id="UP001558652"/>
    </source>
</evidence>
<dbReference type="InterPro" id="IPR036638">
    <property type="entry name" value="HLH_DNA-bd_sf"/>
</dbReference>
<keyword evidence="5" id="KW-1185">Reference proteome</keyword>
<dbReference type="Proteomes" id="UP001558652">
    <property type="component" value="Unassembled WGS sequence"/>
</dbReference>
<feature type="domain" description="BHLH" evidence="3">
    <location>
        <begin position="82"/>
        <end position="134"/>
    </location>
</feature>
<dbReference type="Pfam" id="PF00010">
    <property type="entry name" value="HLH"/>
    <property type="match status" value="1"/>
</dbReference>
<dbReference type="SUPFAM" id="SSF47459">
    <property type="entry name" value="HLH, helix-loop-helix DNA-binding domain"/>
    <property type="match status" value="1"/>
</dbReference>
<reference evidence="4 5" key="1">
    <citation type="submission" date="2024-07" db="EMBL/GenBank/DDBJ databases">
        <title>Chromosome-level genome assembly of the water stick insect Ranatra chinensis (Heteroptera: Nepidae).</title>
        <authorList>
            <person name="Liu X."/>
        </authorList>
    </citation>
    <scope>NUCLEOTIDE SEQUENCE [LARGE SCALE GENOMIC DNA]</scope>
    <source>
        <strain evidence="4">Cailab_2021Rc</strain>
        <tissue evidence="4">Muscle</tissue>
    </source>
</reference>
<evidence type="ECO:0000259" key="3">
    <source>
        <dbReference type="PROSITE" id="PS50888"/>
    </source>
</evidence>
<keyword evidence="1" id="KW-0238">DNA-binding</keyword>
<dbReference type="Gene3D" id="4.10.280.10">
    <property type="entry name" value="Helix-loop-helix DNA-binding domain"/>
    <property type="match status" value="1"/>
</dbReference>
<sequence length="170" mass="19737">MTTGKLLSAASEAVSRRLRRPKRNKDDDDFDAGDEEYLPRKKARAKHHHHHHHYHQPQTSSGRSPRKGGNRFSTDSETDTSEKRSLHNNMERMRRIDLRNLFEDLRSVVPCLTECSRAAKVTILKEAANYCYELTGIGMNLHNQVAVLRKQQEKLRANLSRLRRNLAARR</sequence>
<organism evidence="4 5">
    <name type="scientific">Ranatra chinensis</name>
    <dbReference type="NCBI Taxonomy" id="642074"/>
    <lineage>
        <taxon>Eukaryota</taxon>
        <taxon>Metazoa</taxon>
        <taxon>Ecdysozoa</taxon>
        <taxon>Arthropoda</taxon>
        <taxon>Hexapoda</taxon>
        <taxon>Insecta</taxon>
        <taxon>Pterygota</taxon>
        <taxon>Neoptera</taxon>
        <taxon>Paraneoptera</taxon>
        <taxon>Hemiptera</taxon>
        <taxon>Heteroptera</taxon>
        <taxon>Panheteroptera</taxon>
        <taxon>Nepomorpha</taxon>
        <taxon>Nepidae</taxon>
        <taxon>Ranatrinae</taxon>
        <taxon>Ranatra</taxon>
    </lineage>
</organism>
<gene>
    <name evidence="4" type="ORF">AAG570_013470</name>
</gene>
<dbReference type="EMBL" id="JBFDAA010000009">
    <property type="protein sequence ID" value="KAL1128936.1"/>
    <property type="molecule type" value="Genomic_DNA"/>
</dbReference>
<proteinExistence type="predicted"/>
<feature type="compositionally biased region" description="Acidic residues" evidence="2">
    <location>
        <begin position="27"/>
        <end position="36"/>
    </location>
</feature>
<dbReference type="AlphaFoldDB" id="A0ABD0YC98"/>
<name>A0ABD0YC98_9HEMI</name>
<comment type="caution">
    <text evidence="4">The sequence shown here is derived from an EMBL/GenBank/DDBJ whole genome shotgun (WGS) entry which is preliminary data.</text>
</comment>
<dbReference type="PROSITE" id="PS50888">
    <property type="entry name" value="BHLH"/>
    <property type="match status" value="1"/>
</dbReference>
<dbReference type="SMART" id="SM00353">
    <property type="entry name" value="HLH"/>
    <property type="match status" value="1"/>
</dbReference>
<protein>
    <recommendedName>
        <fullName evidence="3">BHLH domain-containing protein</fullName>
    </recommendedName>
</protein>
<accession>A0ABD0YC98</accession>
<dbReference type="InterPro" id="IPR050433">
    <property type="entry name" value="Myc_transcription_factors"/>
</dbReference>
<evidence type="ECO:0000256" key="2">
    <source>
        <dbReference type="SAM" id="MobiDB-lite"/>
    </source>
</evidence>
<evidence type="ECO:0000313" key="4">
    <source>
        <dbReference type="EMBL" id="KAL1128936.1"/>
    </source>
</evidence>
<feature type="region of interest" description="Disordered" evidence="2">
    <location>
        <begin position="1"/>
        <end position="88"/>
    </location>
</feature>
<feature type="compositionally biased region" description="Basic residues" evidence="2">
    <location>
        <begin position="40"/>
        <end position="55"/>
    </location>
</feature>
<dbReference type="CDD" id="cd11400">
    <property type="entry name" value="bHLHzip_Myc"/>
    <property type="match status" value="1"/>
</dbReference>
<dbReference type="PANTHER" id="PTHR45851">
    <property type="entry name" value="MYC PROTO-ONCOGENE"/>
    <property type="match status" value="1"/>
</dbReference>
<dbReference type="FunFam" id="4.10.280.10:FF:000019">
    <property type="entry name" value="Myc proto-oncogene protein"/>
    <property type="match status" value="1"/>
</dbReference>
<dbReference type="GO" id="GO:0003677">
    <property type="term" value="F:DNA binding"/>
    <property type="evidence" value="ECO:0007669"/>
    <property type="project" value="UniProtKB-KW"/>
</dbReference>
<dbReference type="InterPro" id="IPR011598">
    <property type="entry name" value="bHLH_dom"/>
</dbReference>